<dbReference type="Proteomes" id="UP000580474">
    <property type="component" value="Unassembled WGS sequence"/>
</dbReference>
<feature type="transmembrane region" description="Helical" evidence="1">
    <location>
        <begin position="47"/>
        <end position="68"/>
    </location>
</feature>
<dbReference type="Gene3D" id="1.10.1760.20">
    <property type="match status" value="1"/>
</dbReference>
<keyword evidence="3" id="KW-1185">Reference proteome</keyword>
<feature type="transmembrane region" description="Helical" evidence="1">
    <location>
        <begin position="166"/>
        <end position="189"/>
    </location>
</feature>
<evidence type="ECO:0000313" key="2">
    <source>
        <dbReference type="EMBL" id="MBB5071938.1"/>
    </source>
</evidence>
<reference evidence="2 3" key="1">
    <citation type="submission" date="2020-08" db="EMBL/GenBank/DDBJ databases">
        <title>Sequencing the genomes of 1000 actinobacteria strains.</title>
        <authorList>
            <person name="Klenk H.-P."/>
        </authorList>
    </citation>
    <scope>NUCLEOTIDE SEQUENCE [LARGE SCALE GENOMIC DNA]</scope>
    <source>
        <strain evidence="2 3">DSM 45582</strain>
    </source>
</reference>
<accession>A0A840NNL1</accession>
<keyword evidence="1" id="KW-0472">Membrane</keyword>
<keyword evidence="1" id="KW-0812">Transmembrane</keyword>
<proteinExistence type="predicted"/>
<gene>
    <name evidence="2" type="ORF">BJ969_005026</name>
</gene>
<feature type="transmembrane region" description="Helical" evidence="1">
    <location>
        <begin position="104"/>
        <end position="127"/>
    </location>
</feature>
<evidence type="ECO:0000313" key="3">
    <source>
        <dbReference type="Proteomes" id="UP000580474"/>
    </source>
</evidence>
<feature type="transmembrane region" description="Helical" evidence="1">
    <location>
        <begin position="139"/>
        <end position="159"/>
    </location>
</feature>
<feature type="transmembrane region" description="Helical" evidence="1">
    <location>
        <begin position="74"/>
        <end position="92"/>
    </location>
</feature>
<name>A0A840NNL1_9PSEU</name>
<feature type="transmembrane region" description="Helical" evidence="1">
    <location>
        <begin position="15"/>
        <end position="35"/>
    </location>
</feature>
<sequence length="271" mass="27066">MTALRFAPPIRLSPGARTALGTAVVVLTYASLIATRPTSPHGVGGSAALLALVGYLAGSLLIVSGAMARLSTSTVTLFPVAITLNIVIGQVVRISGLPVHLDSIGTVLVGALAGPAAGAACGALSSITVGMTINPGSLPYAVTAASVGALVGLFARFGLFRRAPAVVVAGALIGVVAGMVSAPTTAFVFGNASGQLGQSVVIGTLQAYGNSMLEAATINGLIADPLDKVVVCLLAYAVLSALPARLRQRFPFAREHGVFGRDRRAAAEVGA</sequence>
<organism evidence="2 3">
    <name type="scientific">Saccharopolyspora gloriosae</name>
    <dbReference type="NCBI Taxonomy" id="455344"/>
    <lineage>
        <taxon>Bacteria</taxon>
        <taxon>Bacillati</taxon>
        <taxon>Actinomycetota</taxon>
        <taxon>Actinomycetes</taxon>
        <taxon>Pseudonocardiales</taxon>
        <taxon>Pseudonocardiaceae</taxon>
        <taxon>Saccharopolyspora</taxon>
    </lineage>
</organism>
<dbReference type="EMBL" id="JACHIV010000001">
    <property type="protein sequence ID" value="MBB5071938.1"/>
    <property type="molecule type" value="Genomic_DNA"/>
</dbReference>
<protein>
    <submittedName>
        <fullName evidence="2">Energy-coupling factor transport system substrate-specific component</fullName>
    </submittedName>
</protein>
<keyword evidence="1" id="KW-1133">Transmembrane helix</keyword>
<dbReference type="RefSeq" id="WP_184482847.1">
    <property type="nucleotide sequence ID" value="NZ_JACHIV010000001.1"/>
</dbReference>
<evidence type="ECO:0000256" key="1">
    <source>
        <dbReference type="SAM" id="Phobius"/>
    </source>
</evidence>
<comment type="caution">
    <text evidence="2">The sequence shown here is derived from an EMBL/GenBank/DDBJ whole genome shotgun (WGS) entry which is preliminary data.</text>
</comment>
<dbReference type="AlphaFoldDB" id="A0A840NNL1"/>